<dbReference type="OrthoDB" id="10517917at2759"/>
<reference evidence="1 2" key="2">
    <citation type="journal article" date="2021" name="Curr. Genet.">
        <title>Genetic response to nitrogen starvation in the aggressive Eucalyptus foliar pathogen Teratosphaeria destructans.</title>
        <authorList>
            <person name="Havenga M."/>
            <person name="Wingfield B.D."/>
            <person name="Wingfield M.J."/>
            <person name="Dreyer L.L."/>
            <person name="Roets F."/>
            <person name="Aylward J."/>
        </authorList>
    </citation>
    <scope>NUCLEOTIDE SEQUENCE [LARGE SCALE GENOMIC DNA]</scope>
    <source>
        <strain evidence="1">CMW44962</strain>
    </source>
</reference>
<evidence type="ECO:0000313" key="1">
    <source>
        <dbReference type="EMBL" id="KAH9826108.1"/>
    </source>
</evidence>
<organism evidence="1 2">
    <name type="scientific">Teratosphaeria destructans</name>
    <dbReference type="NCBI Taxonomy" id="418781"/>
    <lineage>
        <taxon>Eukaryota</taxon>
        <taxon>Fungi</taxon>
        <taxon>Dikarya</taxon>
        <taxon>Ascomycota</taxon>
        <taxon>Pezizomycotina</taxon>
        <taxon>Dothideomycetes</taxon>
        <taxon>Dothideomycetidae</taxon>
        <taxon>Mycosphaerellales</taxon>
        <taxon>Teratosphaeriaceae</taxon>
        <taxon>Teratosphaeria</taxon>
    </lineage>
</organism>
<reference evidence="1 2" key="1">
    <citation type="journal article" date="2018" name="IMA Fungus">
        <title>IMA Genome-F 10: Nine draft genome sequences of Claviceps purpurea s.lat., including C. arundinis, C. humidiphila, and C. cf. spartinae, pseudomolecules for the pitch canker pathogen Fusarium circinatum, draft genome of Davidsoniella eucalypti, Grosmannia galeiformis, Quambalaria eucalypti, and Teratosphaeria destructans.</title>
        <authorList>
            <person name="Wingfield B.D."/>
            <person name="Liu M."/>
            <person name="Nguyen H.D."/>
            <person name="Lane F.A."/>
            <person name="Morgan S.W."/>
            <person name="De Vos L."/>
            <person name="Wilken P.M."/>
            <person name="Duong T.A."/>
            <person name="Aylward J."/>
            <person name="Coetzee M.P."/>
            <person name="Dadej K."/>
            <person name="De Beer Z.W."/>
            <person name="Findlay W."/>
            <person name="Havenga M."/>
            <person name="Kolarik M."/>
            <person name="Menzies J.G."/>
            <person name="Naidoo K."/>
            <person name="Pochopski O."/>
            <person name="Shoukouhi P."/>
            <person name="Santana Q.C."/>
            <person name="Seifert K.A."/>
            <person name="Soal N."/>
            <person name="Steenkamp E.T."/>
            <person name="Tatham C.T."/>
            <person name="van der Nest M.A."/>
            <person name="Wingfield M.J."/>
        </authorList>
    </citation>
    <scope>NUCLEOTIDE SEQUENCE [LARGE SCALE GENOMIC DNA]</scope>
    <source>
        <strain evidence="1">CMW44962</strain>
    </source>
</reference>
<name>A0A9W7SPT4_9PEZI</name>
<keyword evidence="2" id="KW-1185">Reference proteome</keyword>
<accession>A0A9W7SPT4</accession>
<dbReference type="AlphaFoldDB" id="A0A9W7SPT4"/>
<evidence type="ECO:0000313" key="2">
    <source>
        <dbReference type="Proteomes" id="UP001138500"/>
    </source>
</evidence>
<dbReference type="Proteomes" id="UP001138500">
    <property type="component" value="Unassembled WGS sequence"/>
</dbReference>
<gene>
    <name evidence="1" type="ORF">Tdes44962_MAKER03761</name>
</gene>
<proteinExistence type="predicted"/>
<protein>
    <submittedName>
        <fullName evidence="1">Uncharacterized protein</fullName>
    </submittedName>
</protein>
<sequence>MKPSTILITSVVVPAAVMALWKINVLTINAAIGAVGCVCSTAPLPQCAVTAVAGIILAAMTAINGGTNSGTEGASTGVRDLPPVTHFLPDGTVLGYLNIGALEVGIWHTVQAGGHTLRASRHADGFNILRASLSDSNLDKRAPNRNLIEDVSAQFSDRN</sequence>
<comment type="caution">
    <text evidence="1">The sequence shown here is derived from an EMBL/GenBank/DDBJ whole genome shotgun (WGS) entry which is preliminary data.</text>
</comment>
<dbReference type="EMBL" id="RIBY02002034">
    <property type="protein sequence ID" value="KAH9826108.1"/>
    <property type="molecule type" value="Genomic_DNA"/>
</dbReference>